<dbReference type="InterPro" id="IPR027417">
    <property type="entry name" value="P-loop_NTPase"/>
</dbReference>
<comment type="caution">
    <text evidence="2">The sequence shown here is derived from an EMBL/GenBank/DDBJ whole genome shotgun (WGS) entry which is preliminary data.</text>
</comment>
<reference evidence="2" key="2">
    <citation type="submission" date="2021-04" db="EMBL/GenBank/DDBJ databases">
        <authorList>
            <person name="Gilroy R."/>
        </authorList>
    </citation>
    <scope>NUCLEOTIDE SEQUENCE</scope>
    <source>
        <strain evidence="2">CHK186-16707</strain>
    </source>
</reference>
<gene>
    <name evidence="2" type="ORF">H9962_07880</name>
</gene>
<dbReference type="EMBL" id="DXAN01000025">
    <property type="protein sequence ID" value="HJA09089.1"/>
    <property type="molecule type" value="Genomic_DNA"/>
</dbReference>
<organism evidence="2 3">
    <name type="scientific">Candidatus Mailhella merdigallinarum</name>
    <dbReference type="NCBI Taxonomy" id="2838658"/>
    <lineage>
        <taxon>Bacteria</taxon>
        <taxon>Pseudomonadati</taxon>
        <taxon>Thermodesulfobacteriota</taxon>
        <taxon>Desulfovibrionia</taxon>
        <taxon>Desulfovibrionales</taxon>
        <taxon>Desulfovibrionaceae</taxon>
        <taxon>Mailhella</taxon>
    </lineage>
</organism>
<accession>A0A9D2KKM9</accession>
<sequence>MITRVYADGFKGLDFDQPLALRTLITGRVGSGKSARALALALLVTGGLPGTGIARQNAEIFKAVGGGCDTLMVGMEVDGRTFERTFRRKKNGTVTTDCRIDGEPIPKNLFEMELDREGVSIADVSGFLVLSDARKIDDLFRLFPPAGDVRGLTASITTCKDRISAMERDLRAREQSRQALSDAIADLHLPAGSLPEIQARIAMVEGEYQTARDELVREKARLEHEAELAARNVETPAKEPAAPVMSSIATTGHTASAPAMSPIPEKNEGMTALKRVLSALNRAGCSGCAARMVLMREMKQMKVAAHG</sequence>
<evidence type="ECO:0000313" key="2">
    <source>
        <dbReference type="EMBL" id="HJA09089.1"/>
    </source>
</evidence>
<keyword evidence="1" id="KW-0175">Coiled coil</keyword>
<dbReference type="Proteomes" id="UP000824225">
    <property type="component" value="Unassembled WGS sequence"/>
</dbReference>
<evidence type="ECO:0000313" key="3">
    <source>
        <dbReference type="Proteomes" id="UP000824225"/>
    </source>
</evidence>
<reference evidence="2" key="1">
    <citation type="journal article" date="2021" name="PeerJ">
        <title>Extensive microbial diversity within the chicken gut microbiome revealed by metagenomics and culture.</title>
        <authorList>
            <person name="Gilroy R."/>
            <person name="Ravi A."/>
            <person name="Getino M."/>
            <person name="Pursley I."/>
            <person name="Horton D.L."/>
            <person name="Alikhan N.F."/>
            <person name="Baker D."/>
            <person name="Gharbi K."/>
            <person name="Hall N."/>
            <person name="Watson M."/>
            <person name="Adriaenssens E.M."/>
            <person name="Foster-Nyarko E."/>
            <person name="Jarju S."/>
            <person name="Secka A."/>
            <person name="Antonio M."/>
            <person name="Oren A."/>
            <person name="Chaudhuri R.R."/>
            <person name="La Ragione R."/>
            <person name="Hildebrand F."/>
            <person name="Pallen M.J."/>
        </authorList>
    </citation>
    <scope>NUCLEOTIDE SEQUENCE</scope>
    <source>
        <strain evidence="2">CHK186-16707</strain>
    </source>
</reference>
<feature type="coiled-coil region" evidence="1">
    <location>
        <begin position="201"/>
        <end position="232"/>
    </location>
</feature>
<evidence type="ECO:0000256" key="1">
    <source>
        <dbReference type="SAM" id="Coils"/>
    </source>
</evidence>
<dbReference type="AlphaFoldDB" id="A0A9D2KKM9"/>
<dbReference type="Gene3D" id="3.40.50.300">
    <property type="entry name" value="P-loop containing nucleotide triphosphate hydrolases"/>
    <property type="match status" value="1"/>
</dbReference>
<proteinExistence type="predicted"/>
<protein>
    <submittedName>
        <fullName evidence="2">Uncharacterized protein</fullName>
    </submittedName>
</protein>
<name>A0A9D2KKM9_9BACT</name>